<protein>
    <submittedName>
        <fullName evidence="1">Uncharacterized protein</fullName>
    </submittedName>
</protein>
<evidence type="ECO:0000313" key="2">
    <source>
        <dbReference type="Proteomes" id="UP000270046"/>
    </source>
</evidence>
<dbReference type="Proteomes" id="UP000270046">
    <property type="component" value="Chromosome"/>
</dbReference>
<evidence type="ECO:0000313" key="1">
    <source>
        <dbReference type="EMBL" id="AYL97075.1"/>
    </source>
</evidence>
<sequence length="60" mass="7028">MVLLLFHLLRNARHARTSVSFLIEYLKKFSAFSLPLLAKKIDQLSDNKSFDFHKSNLLNH</sequence>
<accession>A0A494W0Q4</accession>
<reference evidence="1 2" key="1">
    <citation type="submission" date="2018-10" db="EMBL/GenBank/DDBJ databases">
        <title>Genome sequencing of Mucilaginibacter sp. HYN0043.</title>
        <authorList>
            <person name="Kim M."/>
            <person name="Yi H."/>
        </authorList>
    </citation>
    <scope>NUCLEOTIDE SEQUENCE [LARGE SCALE GENOMIC DNA]</scope>
    <source>
        <strain evidence="1 2">HYN0043</strain>
    </source>
</reference>
<dbReference type="KEGG" id="muh:HYN43_017950"/>
<keyword evidence="2" id="KW-1185">Reference proteome</keyword>
<organism evidence="1 2">
    <name type="scientific">Mucilaginibacter celer</name>
    <dbReference type="NCBI Taxonomy" id="2305508"/>
    <lineage>
        <taxon>Bacteria</taxon>
        <taxon>Pseudomonadati</taxon>
        <taxon>Bacteroidota</taxon>
        <taxon>Sphingobacteriia</taxon>
        <taxon>Sphingobacteriales</taxon>
        <taxon>Sphingobacteriaceae</taxon>
        <taxon>Mucilaginibacter</taxon>
    </lineage>
</organism>
<name>A0A494W0Q4_9SPHI</name>
<dbReference type="EMBL" id="CP032869">
    <property type="protein sequence ID" value="AYL97075.1"/>
    <property type="molecule type" value="Genomic_DNA"/>
</dbReference>
<dbReference type="AlphaFoldDB" id="A0A494W0Q4"/>
<proteinExistence type="predicted"/>
<gene>
    <name evidence="1" type="ORF">HYN43_017950</name>
</gene>